<evidence type="ECO:0000256" key="3">
    <source>
        <dbReference type="ARBA" id="ARBA00022729"/>
    </source>
</evidence>
<dbReference type="SMART" id="SM00321">
    <property type="entry name" value="WSC"/>
    <property type="match status" value="2"/>
</dbReference>
<evidence type="ECO:0000259" key="8">
    <source>
        <dbReference type="PROSITE" id="PS51212"/>
    </source>
</evidence>
<dbReference type="AlphaFoldDB" id="A0A9P6CSS9"/>
<evidence type="ECO:0000313" key="9">
    <source>
        <dbReference type="EMBL" id="KAF9477667.1"/>
    </source>
</evidence>
<organism evidence="9 10">
    <name type="scientific">Pholiota conissans</name>
    <dbReference type="NCBI Taxonomy" id="109636"/>
    <lineage>
        <taxon>Eukaryota</taxon>
        <taxon>Fungi</taxon>
        <taxon>Dikarya</taxon>
        <taxon>Basidiomycota</taxon>
        <taxon>Agaricomycotina</taxon>
        <taxon>Agaricomycetes</taxon>
        <taxon>Agaricomycetidae</taxon>
        <taxon>Agaricales</taxon>
        <taxon>Agaricineae</taxon>
        <taxon>Strophariaceae</taxon>
        <taxon>Pholiota</taxon>
    </lineage>
</organism>
<dbReference type="EMBL" id="MU155254">
    <property type="protein sequence ID" value="KAF9477667.1"/>
    <property type="molecule type" value="Genomic_DNA"/>
</dbReference>
<evidence type="ECO:0000256" key="1">
    <source>
        <dbReference type="ARBA" id="ARBA00004167"/>
    </source>
</evidence>
<evidence type="ECO:0000313" key="10">
    <source>
        <dbReference type="Proteomes" id="UP000807469"/>
    </source>
</evidence>
<evidence type="ECO:0000256" key="7">
    <source>
        <dbReference type="SAM" id="SignalP"/>
    </source>
</evidence>
<dbReference type="Pfam" id="PF01822">
    <property type="entry name" value="WSC"/>
    <property type="match status" value="2"/>
</dbReference>
<dbReference type="PANTHER" id="PTHR24269">
    <property type="entry name" value="KREMEN PROTEIN"/>
    <property type="match status" value="1"/>
</dbReference>
<gene>
    <name evidence="9" type="ORF">BDN70DRAFT_922467</name>
</gene>
<keyword evidence="3 7" id="KW-0732">Signal</keyword>
<feature type="chain" id="PRO_5040247751" evidence="7">
    <location>
        <begin position="20"/>
        <end position="477"/>
    </location>
</feature>
<keyword evidence="5" id="KW-0472">Membrane</keyword>
<sequence>MKHLAISFHFLSLLTVTEFVVNNLSTKDSLLANASPSVKLPPDPQPGWQYFGCFRYSFALISQLDDNLTSPFPSDTASNRTLKTAAYTDVTNMTITSCIAFCTPSGYKYAGVEYSRECCGFSLSFPVHITHLEMHLDCDNIIEAPGVPISEDDCNMPCTGSSDDICGGSSAISVFSSTSPAPPVATIKTTVGSFQYKGCFEDGVLGNAPRTLSHWLTINSGVTAESCTTGCKAAGYALAGVEYGQECWCDSYMEIVTLAPDSECNMPCQADGTEICGAGNRLVVYQDTTATPPSTQQCLTNSQLYSTSYAFTLHAVPIQGGVTYPLGSFELSAVGNYPSWFLLSNGQAGSPPDNNGPYEATTFMLSQTTGIRPTGWHGEESPYAIKPNVGCAQVFAIAYTNPITTYSNYCAMPNSVSIFGPFIGPAILGINGRADQWGLCPNITYESYGRLDVVFSPVATNPDYVLSSCESVVLVMQ</sequence>
<dbReference type="Proteomes" id="UP000807469">
    <property type="component" value="Unassembled WGS sequence"/>
</dbReference>
<evidence type="ECO:0000256" key="5">
    <source>
        <dbReference type="ARBA" id="ARBA00023136"/>
    </source>
</evidence>
<dbReference type="InterPro" id="IPR051836">
    <property type="entry name" value="Kremen_rcpt"/>
</dbReference>
<keyword evidence="10" id="KW-1185">Reference proteome</keyword>
<keyword evidence="4" id="KW-1133">Transmembrane helix</keyword>
<feature type="domain" description="WSC" evidence="8">
    <location>
        <begin position="193"/>
        <end position="288"/>
    </location>
</feature>
<protein>
    <submittedName>
        <fullName evidence="9">WSC-domain-containing protein</fullName>
    </submittedName>
</protein>
<dbReference type="PANTHER" id="PTHR24269:SF16">
    <property type="entry name" value="PROTEIN SLG1"/>
    <property type="match status" value="1"/>
</dbReference>
<reference evidence="9" key="1">
    <citation type="submission" date="2020-11" db="EMBL/GenBank/DDBJ databases">
        <authorList>
            <consortium name="DOE Joint Genome Institute"/>
            <person name="Ahrendt S."/>
            <person name="Riley R."/>
            <person name="Andreopoulos W."/>
            <person name="Labutti K."/>
            <person name="Pangilinan J."/>
            <person name="Ruiz-Duenas F.J."/>
            <person name="Barrasa J.M."/>
            <person name="Sanchez-Garcia M."/>
            <person name="Camarero S."/>
            <person name="Miyauchi S."/>
            <person name="Serrano A."/>
            <person name="Linde D."/>
            <person name="Babiker R."/>
            <person name="Drula E."/>
            <person name="Ayuso-Fernandez I."/>
            <person name="Pacheco R."/>
            <person name="Padilla G."/>
            <person name="Ferreira P."/>
            <person name="Barriuso J."/>
            <person name="Kellner H."/>
            <person name="Castanera R."/>
            <person name="Alfaro M."/>
            <person name="Ramirez L."/>
            <person name="Pisabarro A.G."/>
            <person name="Kuo A."/>
            <person name="Tritt A."/>
            <person name="Lipzen A."/>
            <person name="He G."/>
            <person name="Yan M."/>
            <person name="Ng V."/>
            <person name="Cullen D."/>
            <person name="Martin F."/>
            <person name="Rosso M.-N."/>
            <person name="Henrissat B."/>
            <person name="Hibbett D."/>
            <person name="Martinez A.T."/>
            <person name="Grigoriev I.V."/>
        </authorList>
    </citation>
    <scope>NUCLEOTIDE SEQUENCE</scope>
    <source>
        <strain evidence="9">CIRM-BRFM 674</strain>
    </source>
</reference>
<accession>A0A9P6CSS9</accession>
<proteinExistence type="predicted"/>
<dbReference type="InterPro" id="IPR002889">
    <property type="entry name" value="WSC_carb-bd"/>
</dbReference>
<dbReference type="PROSITE" id="PS51212">
    <property type="entry name" value="WSC"/>
    <property type="match status" value="2"/>
</dbReference>
<dbReference type="GO" id="GO:0005886">
    <property type="term" value="C:plasma membrane"/>
    <property type="evidence" value="ECO:0007669"/>
    <property type="project" value="TreeGrafter"/>
</dbReference>
<comment type="subcellular location">
    <subcellularLocation>
        <location evidence="1">Membrane</location>
        <topology evidence="1">Single-pass membrane protein</topology>
    </subcellularLocation>
</comment>
<keyword evidence="2" id="KW-0812">Transmembrane</keyword>
<evidence type="ECO:0000256" key="6">
    <source>
        <dbReference type="ARBA" id="ARBA00023180"/>
    </source>
</evidence>
<evidence type="ECO:0000256" key="2">
    <source>
        <dbReference type="ARBA" id="ARBA00022692"/>
    </source>
</evidence>
<feature type="domain" description="WSC" evidence="8">
    <location>
        <begin position="47"/>
        <end position="178"/>
    </location>
</feature>
<evidence type="ECO:0000256" key="4">
    <source>
        <dbReference type="ARBA" id="ARBA00022989"/>
    </source>
</evidence>
<name>A0A9P6CSS9_9AGAR</name>
<dbReference type="OrthoDB" id="5985073at2759"/>
<comment type="caution">
    <text evidence="9">The sequence shown here is derived from an EMBL/GenBank/DDBJ whole genome shotgun (WGS) entry which is preliminary data.</text>
</comment>
<keyword evidence="6" id="KW-0325">Glycoprotein</keyword>
<feature type="signal peptide" evidence="7">
    <location>
        <begin position="1"/>
        <end position="19"/>
    </location>
</feature>